<dbReference type="CDD" id="cd04301">
    <property type="entry name" value="NAT_SF"/>
    <property type="match status" value="1"/>
</dbReference>
<keyword evidence="2" id="KW-0012">Acyltransferase</keyword>
<proteinExistence type="predicted"/>
<dbReference type="AlphaFoldDB" id="A0A4R2GZL7"/>
<evidence type="ECO:0000259" key="3">
    <source>
        <dbReference type="PROSITE" id="PS51186"/>
    </source>
</evidence>
<organism evidence="4 5">
    <name type="scientific">Camelimonas lactis</name>
    <dbReference type="NCBI Taxonomy" id="659006"/>
    <lineage>
        <taxon>Bacteria</taxon>
        <taxon>Pseudomonadati</taxon>
        <taxon>Pseudomonadota</taxon>
        <taxon>Alphaproteobacteria</taxon>
        <taxon>Hyphomicrobiales</taxon>
        <taxon>Chelatococcaceae</taxon>
        <taxon>Camelimonas</taxon>
    </lineage>
</organism>
<dbReference type="Proteomes" id="UP000294881">
    <property type="component" value="Unassembled WGS sequence"/>
</dbReference>
<name>A0A4R2GZL7_9HYPH</name>
<protein>
    <submittedName>
        <fullName evidence="4">Putative acetyltransferase</fullName>
    </submittedName>
</protein>
<feature type="domain" description="N-acetyltransferase" evidence="3">
    <location>
        <begin position="2"/>
        <end position="150"/>
    </location>
</feature>
<evidence type="ECO:0000313" key="4">
    <source>
        <dbReference type="EMBL" id="TCO16186.1"/>
    </source>
</evidence>
<keyword evidence="1 4" id="KW-0808">Transferase</keyword>
<gene>
    <name evidence="4" type="ORF">EV666_101439</name>
</gene>
<dbReference type="OrthoDB" id="9797178at2"/>
<accession>A0A4R2GZL7</accession>
<keyword evidence="5" id="KW-1185">Reference proteome</keyword>
<dbReference type="InterPro" id="IPR050832">
    <property type="entry name" value="Bact_Acetyltransf"/>
</dbReference>
<reference evidence="4 5" key="1">
    <citation type="submission" date="2019-03" db="EMBL/GenBank/DDBJ databases">
        <title>Genomic Encyclopedia of Type Strains, Phase IV (KMG-IV): sequencing the most valuable type-strain genomes for metagenomic binning, comparative biology and taxonomic classification.</title>
        <authorList>
            <person name="Goeker M."/>
        </authorList>
    </citation>
    <scope>NUCLEOTIDE SEQUENCE [LARGE SCALE GENOMIC DNA]</scope>
    <source>
        <strain evidence="4 5">DSM 22958</strain>
    </source>
</reference>
<dbReference type="PANTHER" id="PTHR43877:SF1">
    <property type="entry name" value="ACETYLTRANSFERASE"/>
    <property type="match status" value="1"/>
</dbReference>
<dbReference type="InterPro" id="IPR016181">
    <property type="entry name" value="Acyl_CoA_acyltransferase"/>
</dbReference>
<dbReference type="GO" id="GO:0016747">
    <property type="term" value="F:acyltransferase activity, transferring groups other than amino-acyl groups"/>
    <property type="evidence" value="ECO:0007669"/>
    <property type="project" value="InterPro"/>
</dbReference>
<evidence type="ECO:0000313" key="5">
    <source>
        <dbReference type="Proteomes" id="UP000294881"/>
    </source>
</evidence>
<dbReference type="SUPFAM" id="SSF55729">
    <property type="entry name" value="Acyl-CoA N-acyltransferases (Nat)"/>
    <property type="match status" value="1"/>
</dbReference>
<dbReference type="PROSITE" id="PS51186">
    <property type="entry name" value="GNAT"/>
    <property type="match status" value="1"/>
</dbReference>
<dbReference type="Pfam" id="PF00583">
    <property type="entry name" value="Acetyltransf_1"/>
    <property type="match status" value="1"/>
</dbReference>
<evidence type="ECO:0000256" key="1">
    <source>
        <dbReference type="ARBA" id="ARBA00022679"/>
    </source>
</evidence>
<dbReference type="EMBL" id="SLWL01000001">
    <property type="protein sequence ID" value="TCO16186.1"/>
    <property type="molecule type" value="Genomic_DNA"/>
</dbReference>
<evidence type="ECO:0000256" key="2">
    <source>
        <dbReference type="ARBA" id="ARBA00023315"/>
    </source>
</evidence>
<comment type="caution">
    <text evidence="4">The sequence shown here is derived from an EMBL/GenBank/DDBJ whole genome shotgun (WGS) entry which is preliminary data.</text>
</comment>
<dbReference type="InterPro" id="IPR000182">
    <property type="entry name" value="GNAT_dom"/>
</dbReference>
<sequence>MLLVRPETPADAAAIRQVTAAAFASAPHSSGTEAAIVDALRAAGALALSCVAEEAGALVGHAAFSPVTTSDGAPGWFGLGPVSVRPDRQRAGVGQALIRAGLATLRDQGAAGCVVLGDPRYYARFGFISDPALRYGDVPPGSFQRIVFRGAPPAGEVNYHASFDIA</sequence>
<dbReference type="Gene3D" id="3.40.630.30">
    <property type="match status" value="1"/>
</dbReference>
<dbReference type="PANTHER" id="PTHR43877">
    <property type="entry name" value="AMINOALKYLPHOSPHONATE N-ACETYLTRANSFERASE-RELATED-RELATED"/>
    <property type="match status" value="1"/>
</dbReference>